<dbReference type="PANTHER" id="PTHR11001:SF2">
    <property type="entry name" value="MITOCHONDRIAL FISSION PROCESS PROTEIN 1"/>
    <property type="match status" value="1"/>
</dbReference>
<dbReference type="EMBL" id="GG738891">
    <property type="protein sequence ID" value="EFC40614.1"/>
    <property type="molecule type" value="Genomic_DNA"/>
</dbReference>
<dbReference type="GO" id="GO:0000266">
    <property type="term" value="P:mitochondrial fission"/>
    <property type="evidence" value="ECO:0007669"/>
    <property type="project" value="TreeGrafter"/>
</dbReference>
<gene>
    <name evidence="6" type="ORF">NAEGRDRAFT_71608</name>
</gene>
<evidence type="ECO:0000256" key="2">
    <source>
        <dbReference type="ARBA" id="ARBA00017835"/>
    </source>
</evidence>
<protein>
    <recommendedName>
        <fullName evidence="2">Mitochondrial fission process protein 1</fullName>
    </recommendedName>
    <alternativeName>
        <fullName evidence="3">Mitochondrial 18 kDa protein</fullName>
    </alternativeName>
</protein>
<keyword evidence="5" id="KW-0812">Transmembrane</keyword>
<dbReference type="KEGG" id="ngr:NAEGRDRAFT_71608"/>
<dbReference type="GO" id="GO:0005739">
    <property type="term" value="C:mitochondrion"/>
    <property type="evidence" value="ECO:0007669"/>
    <property type="project" value="TreeGrafter"/>
</dbReference>
<dbReference type="STRING" id="5762.D2VRJ6"/>
<proteinExistence type="inferred from homology"/>
<reference evidence="6 7" key="1">
    <citation type="journal article" date="2010" name="Cell">
        <title>The genome of Naegleria gruberi illuminates early eukaryotic versatility.</title>
        <authorList>
            <person name="Fritz-Laylin L.K."/>
            <person name="Prochnik S.E."/>
            <person name="Ginger M.L."/>
            <person name="Dacks J.B."/>
            <person name="Carpenter M.L."/>
            <person name="Field M.C."/>
            <person name="Kuo A."/>
            <person name="Paredez A."/>
            <person name="Chapman J."/>
            <person name="Pham J."/>
            <person name="Shu S."/>
            <person name="Neupane R."/>
            <person name="Cipriano M."/>
            <person name="Mancuso J."/>
            <person name="Tu H."/>
            <person name="Salamov A."/>
            <person name="Lindquist E."/>
            <person name="Shapiro H."/>
            <person name="Lucas S."/>
            <person name="Grigoriev I.V."/>
            <person name="Cande W.Z."/>
            <person name="Fulton C."/>
            <person name="Rokhsar D.S."/>
            <person name="Dawson S.C."/>
        </authorList>
    </citation>
    <scope>NUCLEOTIDE SEQUENCE [LARGE SCALE GENOMIC DNA]</scope>
    <source>
        <strain evidence="6 7">NEG-M</strain>
    </source>
</reference>
<evidence type="ECO:0000313" key="7">
    <source>
        <dbReference type="Proteomes" id="UP000006671"/>
    </source>
</evidence>
<dbReference type="OMA" id="FTINRCV"/>
<evidence type="ECO:0000313" key="6">
    <source>
        <dbReference type="EMBL" id="EFC40614.1"/>
    </source>
</evidence>
<keyword evidence="5" id="KW-0472">Membrane</keyword>
<dbReference type="eggNOG" id="KOG3945">
    <property type="taxonomic scope" value="Eukaryota"/>
</dbReference>
<feature type="transmembrane region" description="Helical" evidence="5">
    <location>
        <begin position="170"/>
        <end position="191"/>
    </location>
</feature>
<keyword evidence="7" id="KW-1185">Reference proteome</keyword>
<name>D2VRJ6_NAEGR</name>
<evidence type="ECO:0000256" key="3">
    <source>
        <dbReference type="ARBA" id="ARBA00029631"/>
    </source>
</evidence>
<dbReference type="Pfam" id="PF10558">
    <property type="entry name" value="MTP18"/>
    <property type="match status" value="1"/>
</dbReference>
<dbReference type="GeneID" id="8854662"/>
<evidence type="ECO:0000256" key="4">
    <source>
        <dbReference type="SAM" id="MobiDB-lite"/>
    </source>
</evidence>
<keyword evidence="5" id="KW-1133">Transmembrane helix</keyword>
<dbReference type="PANTHER" id="PTHR11001">
    <property type="entry name" value="MITOCHONDRIAL FISSION PROCESS PROTEIN 1"/>
    <property type="match status" value="1"/>
</dbReference>
<dbReference type="Proteomes" id="UP000006671">
    <property type="component" value="Unassembled WGS sequence"/>
</dbReference>
<dbReference type="AlphaFoldDB" id="D2VRJ6"/>
<dbReference type="OrthoDB" id="424969at2759"/>
<dbReference type="RefSeq" id="XP_002673358.1">
    <property type="nucleotide sequence ID" value="XM_002673312.1"/>
</dbReference>
<evidence type="ECO:0000256" key="5">
    <source>
        <dbReference type="SAM" id="Phobius"/>
    </source>
</evidence>
<dbReference type="InParanoid" id="D2VRJ6"/>
<dbReference type="InterPro" id="IPR019560">
    <property type="entry name" value="Mitochondrial_18_kDa_protein"/>
</dbReference>
<dbReference type="VEuPathDB" id="AmoebaDB:NAEGRDRAFT_71608"/>
<evidence type="ECO:0000256" key="1">
    <source>
        <dbReference type="ARBA" id="ARBA00009224"/>
    </source>
</evidence>
<organism evidence="7">
    <name type="scientific">Naegleria gruberi</name>
    <name type="common">Amoeba</name>
    <dbReference type="NCBI Taxonomy" id="5762"/>
    <lineage>
        <taxon>Eukaryota</taxon>
        <taxon>Discoba</taxon>
        <taxon>Heterolobosea</taxon>
        <taxon>Tetramitia</taxon>
        <taxon>Eutetramitia</taxon>
        <taxon>Vahlkampfiidae</taxon>
        <taxon>Naegleria</taxon>
    </lineage>
</organism>
<comment type="similarity">
    <text evidence="1">Belongs to the MTFP1 family.</text>
</comment>
<accession>D2VRJ6</accession>
<feature type="region of interest" description="Disordered" evidence="4">
    <location>
        <begin position="1"/>
        <end position="24"/>
    </location>
</feature>
<sequence>MTSSTTSNNNNTSNDHSTSTTTNNEEYDLYKHSIVRYLGYTNEVGEAFRSFLPKSIVNFTYIVASGYALADAVDKGYKQYKLQSNNNITSNIDNNNIDNINNINNIDTNNLTKSSTTINYKPIIHHTSDTLIWQFFASVTIPAFFVNRTCSIVKYSMNRMNLSEGFKRSIYFKSIPTLSGLAIIPFLPLLLDHPIDLILDKTTRPLLNKYLKD</sequence>